<dbReference type="EMBL" id="JACDQQ010002333">
    <property type="protein sequence ID" value="MBA0088090.1"/>
    <property type="molecule type" value="Genomic_DNA"/>
</dbReference>
<dbReference type="Gene3D" id="3.30.420.40">
    <property type="match status" value="1"/>
</dbReference>
<dbReference type="SUPFAM" id="SSF53067">
    <property type="entry name" value="Actin-like ATPase domain"/>
    <property type="match status" value="1"/>
</dbReference>
<protein>
    <submittedName>
        <fullName evidence="1">tRNA (Adenosine(37)-N6)-threonylcarbamoyltransferase complex dimerization subunit type 1 TsaB</fullName>
    </submittedName>
</protein>
<evidence type="ECO:0000313" key="2">
    <source>
        <dbReference type="Proteomes" id="UP000567293"/>
    </source>
</evidence>
<comment type="caution">
    <text evidence="1">The sequence shown here is derived from an EMBL/GenBank/DDBJ whole genome shotgun (WGS) entry which is preliminary data.</text>
</comment>
<dbReference type="Proteomes" id="UP000567293">
    <property type="component" value="Unassembled WGS sequence"/>
</dbReference>
<dbReference type="GO" id="GO:0016740">
    <property type="term" value="F:transferase activity"/>
    <property type="evidence" value="ECO:0007669"/>
    <property type="project" value="UniProtKB-KW"/>
</dbReference>
<evidence type="ECO:0000313" key="1">
    <source>
        <dbReference type="EMBL" id="MBA0088090.1"/>
    </source>
</evidence>
<reference evidence="1" key="1">
    <citation type="submission" date="2020-06" db="EMBL/GenBank/DDBJ databases">
        <title>Legume-microbial interactions unlock mineral nutrients during tropical forest succession.</title>
        <authorList>
            <person name="Epihov D.Z."/>
        </authorList>
    </citation>
    <scope>NUCLEOTIDE SEQUENCE [LARGE SCALE GENOMIC DNA]</scope>
    <source>
        <strain evidence="1">Pan2503</strain>
    </source>
</reference>
<proteinExistence type="predicted"/>
<name>A0A7V8NVN1_9BACT</name>
<dbReference type="InterPro" id="IPR043129">
    <property type="entry name" value="ATPase_NBD"/>
</dbReference>
<accession>A0A7V8NVN1</accession>
<dbReference type="AlphaFoldDB" id="A0A7V8NVN1"/>
<feature type="non-terminal residue" evidence="1">
    <location>
        <position position="71"/>
    </location>
</feature>
<gene>
    <name evidence="1" type="ORF">HRJ53_24155</name>
</gene>
<organism evidence="1 2">
    <name type="scientific">Candidatus Acidiferrum panamense</name>
    <dbReference type="NCBI Taxonomy" id="2741543"/>
    <lineage>
        <taxon>Bacteria</taxon>
        <taxon>Pseudomonadati</taxon>
        <taxon>Acidobacteriota</taxon>
        <taxon>Terriglobia</taxon>
        <taxon>Candidatus Acidiferrales</taxon>
        <taxon>Candidatus Acidiferrum</taxon>
    </lineage>
</organism>
<sequence>MKPLVLAVDTTHEFGSLALARGEETLEEVPLHAPGGFAQVIYGSLGQLLERHRVGLDAIDCFAAACGPGSF</sequence>
<keyword evidence="2" id="KW-1185">Reference proteome</keyword>